<dbReference type="OrthoDB" id="1045822at2759"/>
<dbReference type="InterPro" id="IPR006461">
    <property type="entry name" value="PLAC_motif_containing"/>
</dbReference>
<reference evidence="3" key="1">
    <citation type="submission" date="2013-12" db="EMBL/GenBank/DDBJ databases">
        <title>The Genome Sequence of Aphanomyces invadans NJM9701.</title>
        <authorList>
            <consortium name="The Broad Institute Genomics Platform"/>
            <person name="Russ C."/>
            <person name="Tyler B."/>
            <person name="van West P."/>
            <person name="Dieguez-Uribeondo J."/>
            <person name="Young S.K."/>
            <person name="Zeng Q."/>
            <person name="Gargeya S."/>
            <person name="Fitzgerald M."/>
            <person name="Abouelleil A."/>
            <person name="Alvarado L."/>
            <person name="Chapman S.B."/>
            <person name="Gainer-Dewar J."/>
            <person name="Goldberg J."/>
            <person name="Griggs A."/>
            <person name="Gujja S."/>
            <person name="Hansen M."/>
            <person name="Howarth C."/>
            <person name="Imamovic A."/>
            <person name="Ireland A."/>
            <person name="Larimer J."/>
            <person name="McCowan C."/>
            <person name="Murphy C."/>
            <person name="Pearson M."/>
            <person name="Poon T.W."/>
            <person name="Priest M."/>
            <person name="Roberts A."/>
            <person name="Saif S."/>
            <person name="Shea T."/>
            <person name="Sykes S."/>
            <person name="Wortman J."/>
            <person name="Nusbaum C."/>
            <person name="Birren B."/>
        </authorList>
    </citation>
    <scope>NUCLEOTIDE SEQUENCE [LARGE SCALE GENOMIC DNA]</scope>
    <source>
        <strain evidence="3">NJM9701</strain>
    </source>
</reference>
<dbReference type="Pfam" id="PF04749">
    <property type="entry name" value="PLAC8"/>
    <property type="match status" value="1"/>
</dbReference>
<dbReference type="NCBIfam" id="TIGR01571">
    <property type="entry name" value="A_thal_Cys_rich"/>
    <property type="match status" value="1"/>
</dbReference>
<accession>A0A024TCU2</accession>
<dbReference type="VEuPathDB" id="FungiDB:H310_14179"/>
<sequence length="206" mass="21600">MMQPAAEDRAAPGSAIPPSTTTTPPATGQGKIRIVPMRTVHDSADNYPELDTGSDGVDHNGIMVGQWKQPLFGCIGSCIPNTCAAATCPCVSAAQIAHRMGVARFVPVLLIFGVLYSVCVICVAASTAGGLAVAAIAGIGMWMYLYRLRTTIRVAFQIPGSMLEDLCATMCCTVCSLSQMGAHIESYDAKNACTLRPKSVLPGYNV</sequence>
<feature type="compositionally biased region" description="Low complexity" evidence="1">
    <location>
        <begin position="11"/>
        <end position="28"/>
    </location>
</feature>
<dbReference type="EMBL" id="KI914013">
    <property type="protein sequence ID" value="ETV91177.1"/>
    <property type="molecule type" value="Genomic_DNA"/>
</dbReference>
<keyword evidence="2" id="KW-0472">Membrane</keyword>
<keyword evidence="2" id="KW-1133">Transmembrane helix</keyword>
<evidence type="ECO:0008006" key="4">
    <source>
        <dbReference type="Google" id="ProtNLM"/>
    </source>
</evidence>
<dbReference type="AlphaFoldDB" id="A0A024TCU2"/>
<feature type="compositionally biased region" description="Basic and acidic residues" evidence="1">
    <location>
        <begin position="1"/>
        <end position="10"/>
    </location>
</feature>
<dbReference type="RefSeq" id="XP_008880208.1">
    <property type="nucleotide sequence ID" value="XM_008881986.1"/>
</dbReference>
<dbReference type="GeneID" id="20091229"/>
<feature type="region of interest" description="Disordered" evidence="1">
    <location>
        <begin position="1"/>
        <end position="31"/>
    </location>
</feature>
<feature type="transmembrane region" description="Helical" evidence="2">
    <location>
        <begin position="105"/>
        <end position="126"/>
    </location>
</feature>
<proteinExistence type="predicted"/>
<keyword evidence="2" id="KW-0812">Transmembrane</keyword>
<feature type="transmembrane region" description="Helical" evidence="2">
    <location>
        <begin position="132"/>
        <end position="148"/>
    </location>
</feature>
<protein>
    <recommendedName>
        <fullName evidence="4">PLAC8 family protein</fullName>
    </recommendedName>
</protein>
<evidence type="ECO:0000313" key="3">
    <source>
        <dbReference type="EMBL" id="ETV91177.1"/>
    </source>
</evidence>
<evidence type="ECO:0000256" key="2">
    <source>
        <dbReference type="SAM" id="Phobius"/>
    </source>
</evidence>
<organism evidence="3">
    <name type="scientific">Aphanomyces invadans</name>
    <dbReference type="NCBI Taxonomy" id="157072"/>
    <lineage>
        <taxon>Eukaryota</taxon>
        <taxon>Sar</taxon>
        <taxon>Stramenopiles</taxon>
        <taxon>Oomycota</taxon>
        <taxon>Saprolegniomycetes</taxon>
        <taxon>Saprolegniales</taxon>
        <taxon>Verrucalvaceae</taxon>
        <taxon>Aphanomyces</taxon>
    </lineage>
</organism>
<name>A0A024TCU2_9STRA</name>
<gene>
    <name evidence="3" type="ORF">H310_14179</name>
</gene>
<dbReference type="PANTHER" id="PTHR15907">
    <property type="entry name" value="DUF614 FAMILY PROTEIN-RELATED"/>
    <property type="match status" value="1"/>
</dbReference>
<evidence type="ECO:0000256" key="1">
    <source>
        <dbReference type="SAM" id="MobiDB-lite"/>
    </source>
</evidence>
<dbReference type="eggNOG" id="ENOG502SPNV">
    <property type="taxonomic scope" value="Eukaryota"/>
</dbReference>